<sequence>MPTPEFITNLREKIGHDMLWLSGATAVIQRESDRKILLVRRSDNGRWTPVTGIVDPGENPALTVLREAEEEAGVKIEVVAFAQLKVDPPQTFANGDRCQFLDHTFYCRWVSGEARVNDEESTEVCWASRAEIEELCIDRMKDRIDAALDYRSGPRFGFEEVR</sequence>
<evidence type="ECO:0000313" key="4">
    <source>
        <dbReference type="EMBL" id="GGH62791.1"/>
    </source>
</evidence>
<dbReference type="Gene3D" id="3.90.79.10">
    <property type="entry name" value="Nucleoside Triphosphate Pyrophosphohydrolase"/>
    <property type="match status" value="1"/>
</dbReference>
<dbReference type="AlphaFoldDB" id="A0A917IS86"/>
<comment type="caution">
    <text evidence="4">The sequence shown here is derived from an EMBL/GenBank/DDBJ whole genome shotgun (WGS) entry which is preliminary data.</text>
</comment>
<proteinExistence type="predicted"/>
<keyword evidence="2 4" id="KW-0378">Hydrolase</keyword>
<dbReference type="CDD" id="cd18879">
    <property type="entry name" value="NUDIX_Hydrolase"/>
    <property type="match status" value="1"/>
</dbReference>
<dbReference type="EMBL" id="BMDC01000002">
    <property type="protein sequence ID" value="GGH62791.1"/>
    <property type="molecule type" value="Genomic_DNA"/>
</dbReference>
<keyword evidence="5" id="KW-1185">Reference proteome</keyword>
<evidence type="ECO:0000259" key="3">
    <source>
        <dbReference type="PROSITE" id="PS51462"/>
    </source>
</evidence>
<dbReference type="PROSITE" id="PS00893">
    <property type="entry name" value="NUDIX_BOX"/>
    <property type="match status" value="1"/>
</dbReference>
<dbReference type="PROSITE" id="PS51462">
    <property type="entry name" value="NUDIX"/>
    <property type="match status" value="1"/>
</dbReference>
<dbReference type="InterPro" id="IPR015797">
    <property type="entry name" value="NUDIX_hydrolase-like_dom_sf"/>
</dbReference>
<name>A0A917IS86_9MICC</name>
<dbReference type="PANTHER" id="PTHR43046:SF16">
    <property type="entry name" value="ADP-RIBOSE PYROPHOSPHATASE YJHB-RELATED"/>
    <property type="match status" value="1"/>
</dbReference>
<dbReference type="InterPro" id="IPR000086">
    <property type="entry name" value="NUDIX_hydrolase_dom"/>
</dbReference>
<organism evidence="4 5">
    <name type="scientific">Rothia aerolata</name>
    <dbReference type="NCBI Taxonomy" id="1812262"/>
    <lineage>
        <taxon>Bacteria</taxon>
        <taxon>Bacillati</taxon>
        <taxon>Actinomycetota</taxon>
        <taxon>Actinomycetes</taxon>
        <taxon>Micrococcales</taxon>
        <taxon>Micrococcaceae</taxon>
        <taxon>Rothia</taxon>
    </lineage>
</organism>
<dbReference type="InterPro" id="IPR020084">
    <property type="entry name" value="NUDIX_hydrolase_CS"/>
</dbReference>
<gene>
    <name evidence="4" type="ORF">GCM10007359_13390</name>
</gene>
<feature type="domain" description="Nudix hydrolase" evidence="3">
    <location>
        <begin position="19"/>
        <end position="149"/>
    </location>
</feature>
<dbReference type="GO" id="GO:0016787">
    <property type="term" value="F:hydrolase activity"/>
    <property type="evidence" value="ECO:0007669"/>
    <property type="project" value="UniProtKB-KW"/>
</dbReference>
<reference evidence="4 5" key="1">
    <citation type="journal article" date="2014" name="Int. J. Syst. Evol. Microbiol.">
        <title>Complete genome sequence of Corynebacterium casei LMG S-19264T (=DSM 44701T), isolated from a smear-ripened cheese.</title>
        <authorList>
            <consortium name="US DOE Joint Genome Institute (JGI-PGF)"/>
            <person name="Walter F."/>
            <person name="Albersmeier A."/>
            <person name="Kalinowski J."/>
            <person name="Ruckert C."/>
        </authorList>
    </citation>
    <scope>NUCLEOTIDE SEQUENCE [LARGE SCALE GENOMIC DNA]</scope>
    <source>
        <strain evidence="4 5">CCM 8669</strain>
    </source>
</reference>
<dbReference type="PANTHER" id="PTHR43046">
    <property type="entry name" value="GDP-MANNOSE MANNOSYL HYDROLASE"/>
    <property type="match status" value="1"/>
</dbReference>
<evidence type="ECO:0000313" key="5">
    <source>
        <dbReference type="Proteomes" id="UP000600171"/>
    </source>
</evidence>
<dbReference type="Proteomes" id="UP000600171">
    <property type="component" value="Unassembled WGS sequence"/>
</dbReference>
<dbReference type="SUPFAM" id="SSF55811">
    <property type="entry name" value="Nudix"/>
    <property type="match status" value="1"/>
</dbReference>
<evidence type="ECO:0000256" key="1">
    <source>
        <dbReference type="ARBA" id="ARBA00001946"/>
    </source>
</evidence>
<protein>
    <submittedName>
        <fullName evidence="4">NUDIX hydrolase</fullName>
    </submittedName>
</protein>
<evidence type="ECO:0000256" key="2">
    <source>
        <dbReference type="ARBA" id="ARBA00022801"/>
    </source>
</evidence>
<dbReference type="RefSeq" id="WP_188359598.1">
    <property type="nucleotide sequence ID" value="NZ_BMDC01000002.1"/>
</dbReference>
<dbReference type="Pfam" id="PF00293">
    <property type="entry name" value="NUDIX"/>
    <property type="match status" value="1"/>
</dbReference>
<comment type="cofactor">
    <cofactor evidence="1">
        <name>Mg(2+)</name>
        <dbReference type="ChEBI" id="CHEBI:18420"/>
    </cofactor>
</comment>
<accession>A0A917IS86</accession>